<proteinExistence type="predicted"/>
<accession>A0AC35FJ82</accession>
<dbReference type="WBParaSite" id="PS1159_v2.g17379.t1">
    <property type="protein sequence ID" value="PS1159_v2.g17379.t1"/>
    <property type="gene ID" value="PS1159_v2.g17379"/>
</dbReference>
<name>A0AC35FJ82_9BILA</name>
<dbReference type="Proteomes" id="UP000887580">
    <property type="component" value="Unplaced"/>
</dbReference>
<reference evidence="2" key="1">
    <citation type="submission" date="2022-11" db="UniProtKB">
        <authorList>
            <consortium name="WormBaseParasite"/>
        </authorList>
    </citation>
    <scope>IDENTIFICATION</scope>
</reference>
<evidence type="ECO:0000313" key="1">
    <source>
        <dbReference type="Proteomes" id="UP000887580"/>
    </source>
</evidence>
<protein>
    <submittedName>
        <fullName evidence="2">Fibronectin type-III domain-containing protein</fullName>
    </submittedName>
</protein>
<sequence length="628" mass="71623">MIIKMIGLFIVSFFIVDIYGLPEPMVKNLRARYDTGSNSIYIEWDFFEAQPTGYDVQFVVRYRVTNRVSPDSQWKLARTADRSVRLHLPDIRSGDELEVQVKVERGGQVIEDWSQQLLISVAKRLKLGEGILVEEGDLLPPLNFAANVMGPKTVKLEWRPYNPHIPGLYYIVNVKQLTTQSGTQFITKQIKIEATYFTLNDLVPGERYEMTIRSATPSDISSTAAIVEISLPKEDEWFEVGNLIISSHFQRDGRGIVNLTWEVPPEMIGKIKEYQVQYAPEGMNNFKELRFLGEEPSAALYDLQSDTEYVLKIKTYMTNNLETESGEFRFKTPKILMDPINKVDVLYSSSEANAVRLQWVLEPHIDLDSVAGYDVYISEDKSAPEDRWRYIRLDGKGASLSVNDIKASTTYYVRFTIRKTDGNLIQGPLIYHFRTIDQLSSKTSEMRQGNSLSYRNIAPGRVSISWTYPSSISGNIAGAVILYSDRKDQTFDQWRRITISDATTKSVVLQNLREGTKYYVHIIPKLSNGELDYQSKEKFELQTDARRQSQGFEHPYFNQARQNGVQFQEMRVSADTGEKHLNIVSCNPDAFKTGCAWDEHCIASVDNANVGWCIPDALRDSIIKSTSD</sequence>
<evidence type="ECO:0000313" key="2">
    <source>
        <dbReference type="WBParaSite" id="PS1159_v2.g17379.t1"/>
    </source>
</evidence>
<organism evidence="1 2">
    <name type="scientific">Panagrolaimus sp. PS1159</name>
    <dbReference type="NCBI Taxonomy" id="55785"/>
    <lineage>
        <taxon>Eukaryota</taxon>
        <taxon>Metazoa</taxon>
        <taxon>Ecdysozoa</taxon>
        <taxon>Nematoda</taxon>
        <taxon>Chromadorea</taxon>
        <taxon>Rhabditida</taxon>
        <taxon>Tylenchina</taxon>
        <taxon>Panagrolaimomorpha</taxon>
        <taxon>Panagrolaimoidea</taxon>
        <taxon>Panagrolaimidae</taxon>
        <taxon>Panagrolaimus</taxon>
    </lineage>
</organism>